<comment type="subcellular location">
    <subcellularLocation>
        <location evidence="1">Nucleus</location>
    </subcellularLocation>
</comment>
<dbReference type="RefSeq" id="XP_023470342.1">
    <property type="nucleotide sequence ID" value="XM_023610382.1"/>
</dbReference>
<dbReference type="PROSITE" id="PS50048">
    <property type="entry name" value="ZN2_CY6_FUNGAL_2"/>
    <property type="match status" value="1"/>
</dbReference>
<dbReference type="GO" id="GO:0005634">
    <property type="term" value="C:nucleus"/>
    <property type="evidence" value="ECO:0007669"/>
    <property type="project" value="UniProtKB-SubCell"/>
</dbReference>
<evidence type="ECO:0000256" key="3">
    <source>
        <dbReference type="SAM" id="Coils"/>
    </source>
</evidence>
<dbReference type="GO" id="GO:0008270">
    <property type="term" value="F:zinc ion binding"/>
    <property type="evidence" value="ECO:0007669"/>
    <property type="project" value="InterPro"/>
</dbReference>
<dbReference type="CDD" id="cd12148">
    <property type="entry name" value="fungal_TF_MHR"/>
    <property type="match status" value="1"/>
</dbReference>
<dbReference type="InterPro" id="IPR050613">
    <property type="entry name" value="Sec_Metabolite_Reg"/>
</dbReference>
<evidence type="ECO:0000259" key="4">
    <source>
        <dbReference type="PROSITE" id="PS50048"/>
    </source>
</evidence>
<evidence type="ECO:0000256" key="2">
    <source>
        <dbReference type="ARBA" id="ARBA00023242"/>
    </source>
</evidence>
<reference evidence="5 6" key="1">
    <citation type="journal article" date="2016" name="Proc. Natl. Acad. Sci. U.S.A.">
        <title>Lipid metabolic changes in an early divergent fungus govern the establishment of a mutualistic symbiosis with endobacteria.</title>
        <authorList>
            <person name="Lastovetsky O.A."/>
            <person name="Gaspar M.L."/>
            <person name="Mondo S.J."/>
            <person name="LaButti K.M."/>
            <person name="Sandor L."/>
            <person name="Grigoriev I.V."/>
            <person name="Henry S.A."/>
            <person name="Pawlowska T.E."/>
        </authorList>
    </citation>
    <scope>NUCLEOTIDE SEQUENCE [LARGE SCALE GENOMIC DNA]</scope>
    <source>
        <strain evidence="5 6">ATCC 52813</strain>
    </source>
</reference>
<dbReference type="InterPro" id="IPR036864">
    <property type="entry name" value="Zn2-C6_fun-type_DNA-bd_sf"/>
</dbReference>
<name>A0A2G4T6I8_RHIZD</name>
<dbReference type="PANTHER" id="PTHR31001">
    <property type="entry name" value="UNCHARACTERIZED TRANSCRIPTIONAL REGULATORY PROTEIN"/>
    <property type="match status" value="1"/>
</dbReference>
<sequence length="616" mass="71425">MARRAPCQYCKQRRRKCERSCESEPCTRCIKMKRKCIPQEFSSSSDSSVGDDDEVNERRYNDLYQQIEELQIELHNLEIDLNKQRSTAALIKSEPTWTLQIENGQLRLQTEIKSFEELSLYGKAFLRYLSPFGNTFKKVSLVFENAQPYALHKAITDLTRLAVDNGSANNNMYSNSMIARYIKPEAFIDGLIDIHFHCFDVWLQAIHERSFRKRIEKINKLEDPTTLAICASASVHICRHSFLNSQEKRYVGEYFYKKCMEKLIDMFDDPERELESLVIINIIQPFLFTTMRFNECKKWSSIAWILAESLTKKHPGYANGDASLDMNTRIFYATIHRNHLAARGILSIVDLFFNHRCECIEHIPCRFDFLPDENSLIRYSFEALNYVIQLESHPFMSRVHKRTMKALVGEKIDLTFEDIVCHEGFLVEWWQNLPEYMKISEEPYNCTKELIDSCNSVQKLTMSLYIHSVAINIHANLVNIKINGNTAQIVKDKAIYLALYAAEIILILAKKIENLEEICFSTGKLLFRVMDALTFLVQSKDPSVTLSTRKKIEEYMTVFESVIYLDQEVATHTSPLTLISSTSSVSIQELYKNYPLPAQALLFDVVHKTIKDVINV</sequence>
<dbReference type="GO" id="GO:0000981">
    <property type="term" value="F:DNA-binding transcription factor activity, RNA polymerase II-specific"/>
    <property type="evidence" value="ECO:0007669"/>
    <property type="project" value="InterPro"/>
</dbReference>
<keyword evidence="2" id="KW-0539">Nucleus</keyword>
<dbReference type="EMBL" id="KZ303843">
    <property type="protein sequence ID" value="PHZ16634.1"/>
    <property type="molecule type" value="Genomic_DNA"/>
</dbReference>
<dbReference type="CDD" id="cd00067">
    <property type="entry name" value="GAL4"/>
    <property type="match status" value="1"/>
</dbReference>
<dbReference type="Proteomes" id="UP000242254">
    <property type="component" value="Unassembled WGS sequence"/>
</dbReference>
<evidence type="ECO:0000313" key="6">
    <source>
        <dbReference type="Proteomes" id="UP000242254"/>
    </source>
</evidence>
<feature type="coiled-coil region" evidence="3">
    <location>
        <begin position="60"/>
        <end position="87"/>
    </location>
</feature>
<gene>
    <name evidence="5" type="ORF">RHIMIDRAFT_247130</name>
</gene>
<dbReference type="GeneID" id="35441372"/>
<dbReference type="PROSITE" id="PS00463">
    <property type="entry name" value="ZN2_CY6_FUNGAL_1"/>
    <property type="match status" value="1"/>
</dbReference>
<keyword evidence="3" id="KW-0175">Coiled coil</keyword>
<dbReference type="InterPro" id="IPR001138">
    <property type="entry name" value="Zn2Cys6_DnaBD"/>
</dbReference>
<keyword evidence="6" id="KW-1185">Reference proteome</keyword>
<protein>
    <recommendedName>
        <fullName evidence="4">Zn(2)-C6 fungal-type domain-containing protein</fullName>
    </recommendedName>
</protein>
<evidence type="ECO:0000313" key="5">
    <source>
        <dbReference type="EMBL" id="PHZ16634.1"/>
    </source>
</evidence>
<evidence type="ECO:0000256" key="1">
    <source>
        <dbReference type="ARBA" id="ARBA00004123"/>
    </source>
</evidence>
<feature type="domain" description="Zn(2)-C6 fungal-type" evidence="4">
    <location>
        <begin position="6"/>
        <end position="36"/>
    </location>
</feature>
<dbReference type="Gene3D" id="4.10.240.10">
    <property type="entry name" value="Zn(2)-C6 fungal-type DNA-binding domain"/>
    <property type="match status" value="1"/>
</dbReference>
<organism evidence="5 6">
    <name type="scientific">Rhizopus microsporus ATCC 52813</name>
    <dbReference type="NCBI Taxonomy" id="1340429"/>
    <lineage>
        <taxon>Eukaryota</taxon>
        <taxon>Fungi</taxon>
        <taxon>Fungi incertae sedis</taxon>
        <taxon>Mucoromycota</taxon>
        <taxon>Mucoromycotina</taxon>
        <taxon>Mucoromycetes</taxon>
        <taxon>Mucorales</taxon>
        <taxon>Mucorineae</taxon>
        <taxon>Rhizopodaceae</taxon>
        <taxon>Rhizopus</taxon>
    </lineage>
</organism>
<dbReference type="AlphaFoldDB" id="A0A2G4T6I8"/>
<proteinExistence type="predicted"/>
<accession>A0A2G4T6I8</accession>